<evidence type="ECO:0000313" key="1">
    <source>
        <dbReference type="EMBL" id="AMY23700.1"/>
    </source>
</evidence>
<dbReference type="PATRIC" id="fig|1653479.3.peg.2429"/>
<dbReference type="EMBL" id="CP015220">
    <property type="protein sequence ID" value="AMY23700.1"/>
    <property type="molecule type" value="Genomic_DNA"/>
</dbReference>
<organism evidence="1 2">
    <name type="scientific">Rhodococcoides fascians</name>
    <name type="common">Rhodococcus fascians</name>
    <dbReference type="NCBI Taxonomy" id="1828"/>
    <lineage>
        <taxon>Bacteria</taxon>
        <taxon>Bacillati</taxon>
        <taxon>Actinomycetota</taxon>
        <taxon>Actinomycetes</taxon>
        <taxon>Mycobacteriales</taxon>
        <taxon>Nocardiaceae</taxon>
        <taxon>Rhodococcoides</taxon>
    </lineage>
</organism>
<evidence type="ECO:0008006" key="3">
    <source>
        <dbReference type="Google" id="ProtNLM"/>
    </source>
</evidence>
<dbReference type="InterPro" id="IPR036513">
    <property type="entry name" value="STAS_dom_sf"/>
</dbReference>
<dbReference type="RefSeq" id="WP_063216607.1">
    <property type="nucleotide sequence ID" value="NZ_CP015220.1"/>
</dbReference>
<evidence type="ECO:0000313" key="2">
    <source>
        <dbReference type="Proteomes" id="UP000076038"/>
    </source>
</evidence>
<dbReference type="AlphaFoldDB" id="A0A143QKW8"/>
<proteinExistence type="predicted"/>
<gene>
    <name evidence="1" type="ORF">A3Q41_02399</name>
</gene>
<accession>A0A143QKW8</accession>
<name>A0A143QKW8_RHOFA</name>
<reference evidence="2" key="2">
    <citation type="submission" date="2016-04" db="EMBL/GenBank/DDBJ databases">
        <title>Complete Genome and Plasmid Sequences for Rhodococcus fascians D188 and Draft Sequences for Rhodococcus spp. Isolates PBTS 1 and PBTS 2.</title>
        <authorList>
            <person name="Stamer R."/>
            <person name="Vereecke D."/>
            <person name="Zhang Y."/>
            <person name="Schilkey F."/>
            <person name="Devitt N."/>
            <person name="Randall J."/>
        </authorList>
    </citation>
    <scope>NUCLEOTIDE SEQUENCE [LARGE SCALE GENOMIC DNA]</scope>
    <source>
        <strain evidence="2">PBTS2</strain>
    </source>
</reference>
<dbReference type="KEGG" id="rhs:A3Q41_02399"/>
<keyword evidence="2" id="KW-1185">Reference proteome</keyword>
<sequence length="137" mass="14384">MILESSSFSMSVDRGDDGPIVVSVQGALEIPGNTRLLADCLAGSVLADRPVVVDLVGVTEIGDAATKYIVDAAHRLLCRGYRLTVVLATSAADRNVRRLSERVHVERAGSLGRVVGAATTPSRPRVAAVDALQGTYL</sequence>
<reference evidence="1 2" key="1">
    <citation type="journal article" date="2016" name="Genome Announc.">
        <title>Complete Genome and Plasmid Sequences for Rhodococcus fascians D188 and Draft Sequences for Rhodococcus Isolates PBTS 1 and PBTS 2.</title>
        <authorList>
            <person name="Stamler R.A."/>
            <person name="Vereecke D."/>
            <person name="Zhang Y."/>
            <person name="Schilkey F."/>
            <person name="Devitt N."/>
            <person name="Randall J.J."/>
        </authorList>
    </citation>
    <scope>NUCLEOTIDE SEQUENCE [LARGE SCALE GENOMIC DNA]</scope>
    <source>
        <strain evidence="1 2">PBTS2</strain>
    </source>
</reference>
<dbReference type="Proteomes" id="UP000076038">
    <property type="component" value="Chromosome"/>
</dbReference>
<protein>
    <recommendedName>
        <fullName evidence="3">STAS domain-containing protein</fullName>
    </recommendedName>
</protein>
<dbReference type="Gene3D" id="3.30.750.24">
    <property type="entry name" value="STAS domain"/>
    <property type="match status" value="1"/>
</dbReference>